<proteinExistence type="predicted"/>
<dbReference type="EMBL" id="CP059732">
    <property type="protein sequence ID" value="QMW01457.1"/>
    <property type="molecule type" value="Genomic_DNA"/>
</dbReference>
<dbReference type="Pfam" id="PF21983">
    <property type="entry name" value="NikA-like"/>
    <property type="match status" value="1"/>
</dbReference>
<dbReference type="KEGG" id="sfol:H3H32_26370"/>
<dbReference type="RefSeq" id="WP_182458739.1">
    <property type="nucleotide sequence ID" value="NZ_CP059732.1"/>
</dbReference>
<keyword evidence="2" id="KW-1185">Reference proteome</keyword>
<reference evidence="1 2" key="1">
    <citation type="submission" date="2020-07" db="EMBL/GenBank/DDBJ databases">
        <title>Spirosoma foliorum sp. nov., isolated from the leaves on the Nejang mountain Korea, Republic of.</title>
        <authorList>
            <person name="Ho H."/>
            <person name="Lee Y.-J."/>
            <person name="Nurcahyanto D.-A."/>
            <person name="Kim S.-G."/>
        </authorList>
    </citation>
    <scope>NUCLEOTIDE SEQUENCE [LARGE SCALE GENOMIC DNA]</scope>
    <source>
        <strain evidence="1 2">PL0136</strain>
    </source>
</reference>
<gene>
    <name evidence="1" type="primary">mobC</name>
    <name evidence="1" type="ORF">H3H32_26370</name>
</gene>
<sequence>MARPQKDDADKREFTIRVRVTASEKLRIWQMAAENGYTPSDFMRLRTMAATQPLRHKPTPDRELLLNVMAELGKVGSNVNQIARALNSRDETGQLAGIDTDEINQAMQGLDALTAQVLKLLS</sequence>
<name>A0A7G5GRG5_9BACT</name>
<evidence type="ECO:0000313" key="1">
    <source>
        <dbReference type="EMBL" id="QMW01457.1"/>
    </source>
</evidence>
<protein>
    <submittedName>
        <fullName evidence="1">Plasmid mobilization relaxosome protein MobC</fullName>
    </submittedName>
</protein>
<dbReference type="AlphaFoldDB" id="A0A7G5GRG5"/>
<organism evidence="1 2">
    <name type="scientific">Spirosoma foliorum</name>
    <dbReference type="NCBI Taxonomy" id="2710596"/>
    <lineage>
        <taxon>Bacteria</taxon>
        <taxon>Pseudomonadati</taxon>
        <taxon>Bacteroidota</taxon>
        <taxon>Cytophagia</taxon>
        <taxon>Cytophagales</taxon>
        <taxon>Cytophagaceae</taxon>
        <taxon>Spirosoma</taxon>
    </lineage>
</organism>
<accession>A0A7G5GRG5</accession>
<evidence type="ECO:0000313" key="2">
    <source>
        <dbReference type="Proteomes" id="UP000515369"/>
    </source>
</evidence>
<dbReference type="Proteomes" id="UP000515369">
    <property type="component" value="Chromosome"/>
</dbReference>
<dbReference type="InterPro" id="IPR053842">
    <property type="entry name" value="NikA-like"/>
</dbReference>